<evidence type="ECO:0000313" key="1">
    <source>
        <dbReference type="EMBL" id="KKN23427.1"/>
    </source>
</evidence>
<organism evidence="1">
    <name type="scientific">marine sediment metagenome</name>
    <dbReference type="NCBI Taxonomy" id="412755"/>
    <lineage>
        <taxon>unclassified sequences</taxon>
        <taxon>metagenomes</taxon>
        <taxon>ecological metagenomes</taxon>
    </lineage>
</organism>
<dbReference type="AlphaFoldDB" id="A0A0F9PG14"/>
<comment type="caution">
    <text evidence="1">The sequence shown here is derived from an EMBL/GenBank/DDBJ whole genome shotgun (WGS) entry which is preliminary data.</text>
</comment>
<reference evidence="1" key="1">
    <citation type="journal article" date="2015" name="Nature">
        <title>Complex archaea that bridge the gap between prokaryotes and eukaryotes.</title>
        <authorList>
            <person name="Spang A."/>
            <person name="Saw J.H."/>
            <person name="Jorgensen S.L."/>
            <person name="Zaremba-Niedzwiedzka K."/>
            <person name="Martijn J."/>
            <person name="Lind A.E."/>
            <person name="van Eijk R."/>
            <person name="Schleper C."/>
            <person name="Guy L."/>
            <person name="Ettema T.J."/>
        </authorList>
    </citation>
    <scope>NUCLEOTIDE SEQUENCE</scope>
</reference>
<dbReference type="EMBL" id="LAZR01002972">
    <property type="protein sequence ID" value="KKN23427.1"/>
    <property type="molecule type" value="Genomic_DNA"/>
</dbReference>
<sequence>MAFIMKTSIHGRRMGISSSGGFIAALDATGGGSTVFSQSAQMWGDALVETVSAAAATISNSGITIISSASTAGAAFVMSAPIAGIHKEIHFQTPSSLHSINTTAITIFFNSSLSDGSSGGSTILNFVSATTELGGVLVLRGLSDTNWGIVSHTVASSS</sequence>
<name>A0A0F9PG14_9ZZZZ</name>
<protein>
    <submittedName>
        <fullName evidence="1">Uncharacterized protein</fullName>
    </submittedName>
</protein>
<gene>
    <name evidence="1" type="ORF">LCGC14_0905090</name>
</gene>
<accession>A0A0F9PG14</accession>
<proteinExistence type="predicted"/>